<reference evidence="1 2" key="1">
    <citation type="journal article" date="2015" name="Sci. Rep.">
        <title>Genome of the facultative scuticociliatosis pathogen Pseudocohnilembus persalinus provides insight into its virulence through horizontal gene transfer.</title>
        <authorList>
            <person name="Xiong J."/>
            <person name="Wang G."/>
            <person name="Cheng J."/>
            <person name="Tian M."/>
            <person name="Pan X."/>
            <person name="Warren A."/>
            <person name="Jiang C."/>
            <person name="Yuan D."/>
            <person name="Miao W."/>
        </authorList>
    </citation>
    <scope>NUCLEOTIDE SEQUENCE [LARGE SCALE GENOMIC DNA]</scope>
    <source>
        <strain evidence="1">36N120E</strain>
    </source>
</reference>
<evidence type="ECO:0000313" key="1">
    <source>
        <dbReference type="EMBL" id="KRX00422.1"/>
    </source>
</evidence>
<protein>
    <submittedName>
        <fullName evidence="1">Uncharacterized protein</fullName>
    </submittedName>
</protein>
<evidence type="ECO:0000313" key="2">
    <source>
        <dbReference type="Proteomes" id="UP000054937"/>
    </source>
</evidence>
<dbReference type="InParanoid" id="A0A0V0QE56"/>
<gene>
    <name evidence="1" type="ORF">PPERSA_03643</name>
</gene>
<keyword evidence="2" id="KW-1185">Reference proteome</keyword>
<dbReference type="AlphaFoldDB" id="A0A0V0QE56"/>
<proteinExistence type="predicted"/>
<comment type="caution">
    <text evidence="1">The sequence shown here is derived from an EMBL/GenBank/DDBJ whole genome shotgun (WGS) entry which is preliminary data.</text>
</comment>
<organism evidence="1 2">
    <name type="scientific">Pseudocohnilembus persalinus</name>
    <name type="common">Ciliate</name>
    <dbReference type="NCBI Taxonomy" id="266149"/>
    <lineage>
        <taxon>Eukaryota</taxon>
        <taxon>Sar</taxon>
        <taxon>Alveolata</taxon>
        <taxon>Ciliophora</taxon>
        <taxon>Intramacronucleata</taxon>
        <taxon>Oligohymenophorea</taxon>
        <taxon>Scuticociliatia</taxon>
        <taxon>Philasterida</taxon>
        <taxon>Pseudocohnilembidae</taxon>
        <taxon>Pseudocohnilembus</taxon>
    </lineage>
</organism>
<accession>A0A0V0QE56</accession>
<dbReference type="EMBL" id="LDAU01000192">
    <property type="protein sequence ID" value="KRX00422.1"/>
    <property type="molecule type" value="Genomic_DNA"/>
</dbReference>
<name>A0A0V0QE56_PSEPJ</name>
<dbReference type="Proteomes" id="UP000054937">
    <property type="component" value="Unassembled WGS sequence"/>
</dbReference>
<sequence>MDTKNNVENIYLVFSLTSGNQINSKSLQTDHYVRVFWYNYNSSAEGGEFMVEGKEKFTEFFKDKQTIMNVVFNIEKKFMEIYDDDKISYQRLAFNQSKNNFEEWILGITYCFNENRYQEVDIKFID</sequence>